<proteinExistence type="inferred from homology"/>
<organism evidence="13 14">
    <name type="scientific">Eschrichtius robustus</name>
    <name type="common">California gray whale</name>
    <name type="synonym">Eschrichtius gibbosus</name>
    <dbReference type="NCBI Taxonomy" id="9764"/>
    <lineage>
        <taxon>Eukaryota</taxon>
        <taxon>Metazoa</taxon>
        <taxon>Chordata</taxon>
        <taxon>Craniata</taxon>
        <taxon>Vertebrata</taxon>
        <taxon>Euteleostomi</taxon>
        <taxon>Mammalia</taxon>
        <taxon>Eutheria</taxon>
        <taxon>Laurasiatheria</taxon>
        <taxon>Artiodactyla</taxon>
        <taxon>Whippomorpha</taxon>
        <taxon>Cetacea</taxon>
        <taxon>Mysticeti</taxon>
        <taxon>Eschrichtiidae</taxon>
        <taxon>Eschrichtius</taxon>
    </lineage>
</organism>
<evidence type="ECO:0000256" key="1">
    <source>
        <dbReference type="ARBA" id="ARBA00004613"/>
    </source>
</evidence>
<comment type="function">
    <text evidence="7">May inhibit cardiomyocyte growth.</text>
</comment>
<feature type="domain" description="SCP" evidence="12">
    <location>
        <begin position="31"/>
        <end position="173"/>
    </location>
</feature>
<dbReference type="PROSITE" id="PS01010">
    <property type="entry name" value="CRISP_2"/>
    <property type="match status" value="1"/>
</dbReference>
<dbReference type="Proteomes" id="UP001159641">
    <property type="component" value="Unassembled WGS sequence"/>
</dbReference>
<dbReference type="AlphaFoldDB" id="A0AB34HA74"/>
<reference evidence="13 14" key="1">
    <citation type="submission" date="2022-11" db="EMBL/GenBank/DDBJ databases">
        <title>Whole genome sequence of Eschrichtius robustus ER-17-0199.</title>
        <authorList>
            <person name="Bruniche-Olsen A."/>
            <person name="Black A.N."/>
            <person name="Fields C.J."/>
            <person name="Walden K."/>
            <person name="Dewoody J.A."/>
        </authorList>
    </citation>
    <scope>NUCLEOTIDE SEQUENCE [LARGE SCALE GENOMIC DNA]</scope>
    <source>
        <strain evidence="13">ER-17-0199</strain>
        <tissue evidence="13">Blubber</tissue>
    </source>
</reference>
<protein>
    <recommendedName>
        <fullName evidence="9">Peptidase inhibitor 16</fullName>
    </recommendedName>
</protein>
<dbReference type="PROSITE" id="PS01009">
    <property type="entry name" value="CRISP_1"/>
    <property type="match status" value="1"/>
</dbReference>
<evidence type="ECO:0000256" key="11">
    <source>
        <dbReference type="SAM" id="SignalP"/>
    </source>
</evidence>
<evidence type="ECO:0000256" key="2">
    <source>
        <dbReference type="ARBA" id="ARBA00009923"/>
    </source>
</evidence>
<keyword evidence="6" id="KW-0325">Glycoprotein</keyword>
<dbReference type="InterPro" id="IPR018244">
    <property type="entry name" value="Allrgn_V5/Tpx1_CS"/>
</dbReference>
<keyword evidence="4" id="KW-0646">Protease inhibitor</keyword>
<accession>A0AB34HA74</accession>
<evidence type="ECO:0000313" key="14">
    <source>
        <dbReference type="Proteomes" id="UP001159641"/>
    </source>
</evidence>
<keyword evidence="5 11" id="KW-0732">Signal</keyword>
<evidence type="ECO:0000313" key="13">
    <source>
        <dbReference type="EMBL" id="KAJ8787549.1"/>
    </source>
</evidence>
<feature type="chain" id="PRO_5044220084" description="Peptidase inhibitor 16" evidence="11">
    <location>
        <begin position="28"/>
        <end position="357"/>
    </location>
</feature>
<dbReference type="CDD" id="cd05559">
    <property type="entry name" value="CAP_PI16_HrTT-1"/>
    <property type="match status" value="1"/>
</dbReference>
<dbReference type="GO" id="GO:0005576">
    <property type="term" value="C:extracellular region"/>
    <property type="evidence" value="ECO:0007669"/>
    <property type="project" value="UniProtKB-SubCell"/>
</dbReference>
<evidence type="ECO:0000256" key="10">
    <source>
        <dbReference type="SAM" id="MobiDB-lite"/>
    </source>
</evidence>
<name>A0AB34HA74_ESCRO</name>
<dbReference type="SMART" id="SM00198">
    <property type="entry name" value="SCP"/>
    <property type="match status" value="1"/>
</dbReference>
<feature type="region of interest" description="Disordered" evidence="10">
    <location>
        <begin position="271"/>
        <end position="304"/>
    </location>
</feature>
<evidence type="ECO:0000256" key="8">
    <source>
        <dbReference type="ARBA" id="ARBA00063504"/>
    </source>
</evidence>
<dbReference type="EMBL" id="JAIQCJ010001784">
    <property type="protein sequence ID" value="KAJ8787549.1"/>
    <property type="molecule type" value="Genomic_DNA"/>
</dbReference>
<dbReference type="PRINTS" id="PR00837">
    <property type="entry name" value="V5TPXLIKE"/>
</dbReference>
<dbReference type="Pfam" id="PF00188">
    <property type="entry name" value="CAP"/>
    <property type="match status" value="1"/>
</dbReference>
<keyword evidence="14" id="KW-1185">Reference proteome</keyword>
<evidence type="ECO:0000256" key="3">
    <source>
        <dbReference type="ARBA" id="ARBA00022525"/>
    </source>
</evidence>
<keyword evidence="3" id="KW-0964">Secreted</keyword>
<dbReference type="InterPro" id="IPR001283">
    <property type="entry name" value="CRISP-related"/>
</dbReference>
<dbReference type="SUPFAM" id="SSF55797">
    <property type="entry name" value="PR-1-like"/>
    <property type="match status" value="1"/>
</dbReference>
<sequence length="357" mass="38435">MHNFRSLLALLLLPLLLLGAAMGPAGALSDDEKHVMVELHNLYRAQVSPPAANMLQMRWDEELATFAKAYAQQCVWGHNKERGRRGENLFAITDEGLDVPLAMEEWHHEREHYNLSAATCATGQMCGHYTQVVWAKTERIGCGAHFCEKLQGVEETNIHLLVCNYEPPGNVKGQRPYQEGTPCSQCPLGYHCENSLCGSRVVHGPEEEPSAAPPPPGSQACFTCFALLAHNFGALAFQVTSFLPSKQREEGEAEAKSPHSSEILASVFPAQDKPGEPQATLEHKGHTSSKSLSNSPSASATANAMGGRTLALQSSLPGAEGPEKHGIKSGLNSSPGHVWGLLLGLLLLPPLVLAGIF</sequence>
<dbReference type="PANTHER" id="PTHR10334">
    <property type="entry name" value="CYSTEINE-RICH SECRETORY PROTEIN-RELATED"/>
    <property type="match status" value="1"/>
</dbReference>
<dbReference type="InterPro" id="IPR035940">
    <property type="entry name" value="CAP_sf"/>
</dbReference>
<comment type="subcellular location">
    <subcellularLocation>
        <location evidence="1">Secreted</location>
    </subcellularLocation>
</comment>
<feature type="compositionally biased region" description="Low complexity" evidence="10">
    <location>
        <begin position="288"/>
        <end position="304"/>
    </location>
</feature>
<evidence type="ECO:0000259" key="12">
    <source>
        <dbReference type="SMART" id="SM00198"/>
    </source>
</evidence>
<evidence type="ECO:0000256" key="6">
    <source>
        <dbReference type="ARBA" id="ARBA00023180"/>
    </source>
</evidence>
<dbReference type="Gene3D" id="3.40.33.10">
    <property type="entry name" value="CAP"/>
    <property type="match status" value="1"/>
</dbReference>
<comment type="caution">
    <text evidence="13">The sequence shown here is derived from an EMBL/GenBank/DDBJ whole genome shotgun (WGS) entry which is preliminary data.</text>
</comment>
<evidence type="ECO:0000256" key="7">
    <source>
        <dbReference type="ARBA" id="ARBA00058129"/>
    </source>
</evidence>
<dbReference type="GO" id="GO:0030414">
    <property type="term" value="F:peptidase inhibitor activity"/>
    <property type="evidence" value="ECO:0007669"/>
    <property type="project" value="UniProtKB-KW"/>
</dbReference>
<feature type="signal peptide" evidence="11">
    <location>
        <begin position="1"/>
        <end position="27"/>
    </location>
</feature>
<evidence type="ECO:0000256" key="9">
    <source>
        <dbReference type="ARBA" id="ARBA00074449"/>
    </source>
</evidence>
<dbReference type="InterPro" id="IPR014044">
    <property type="entry name" value="CAP_dom"/>
</dbReference>
<evidence type="ECO:0000256" key="4">
    <source>
        <dbReference type="ARBA" id="ARBA00022690"/>
    </source>
</evidence>
<gene>
    <name evidence="13" type="ORF">J1605_022864</name>
</gene>
<comment type="similarity">
    <text evidence="2">Belongs to the CRISP family.</text>
</comment>
<evidence type="ECO:0000256" key="5">
    <source>
        <dbReference type="ARBA" id="ARBA00022729"/>
    </source>
</evidence>
<comment type="subunit">
    <text evidence="8">Interacts with PSP94/MSMB.</text>
</comment>
<dbReference type="FunFam" id="3.40.33.10:FF:000011">
    <property type="entry name" value="Peptidase inhibitor 16"/>
    <property type="match status" value="1"/>
</dbReference>